<evidence type="ECO:0000313" key="1">
    <source>
        <dbReference type="EMBL" id="CAD8201808.1"/>
    </source>
</evidence>
<sequence length="250" mass="29391">MIQIVLLQNVQSYNELNQIHPFLHSLEKESKVCSSTYCEIIKSFFALLVKYKNSLSTQMIHKNYYNFSYSINDLNFIMSIGVLHYCLKVQNSKEINNSLLAVIFEHLGDKIVSQIQLYSLLTNLIADDFDNVLKSEILKKVHPQFEQGFYSAEYINELMYCISTAFYTINENQIQELTNIRLSDYLIYPNLLDIIICFLKVAKKKNHVYSLKKRITDDSRLLERCNQIKEMSLKDDIEYEEFLKSLTKID</sequence>
<reference evidence="1" key="1">
    <citation type="submission" date="2021-01" db="EMBL/GenBank/DDBJ databases">
        <authorList>
            <consortium name="Genoscope - CEA"/>
            <person name="William W."/>
        </authorList>
    </citation>
    <scope>NUCLEOTIDE SEQUENCE</scope>
</reference>
<comment type="caution">
    <text evidence="1">The sequence shown here is derived from an EMBL/GenBank/DDBJ whole genome shotgun (WGS) entry which is preliminary data.</text>
</comment>
<gene>
    <name evidence="1" type="ORF">POCTA_138.1.T1250153</name>
</gene>
<accession>A0A8S1XMA6</accession>
<dbReference type="AlphaFoldDB" id="A0A8S1XMA6"/>
<evidence type="ECO:0000313" key="2">
    <source>
        <dbReference type="Proteomes" id="UP000683925"/>
    </source>
</evidence>
<dbReference type="EMBL" id="CAJJDP010000125">
    <property type="protein sequence ID" value="CAD8201808.1"/>
    <property type="molecule type" value="Genomic_DNA"/>
</dbReference>
<protein>
    <submittedName>
        <fullName evidence="1">Uncharacterized protein</fullName>
    </submittedName>
</protein>
<name>A0A8S1XMA6_PAROT</name>
<dbReference type="Proteomes" id="UP000683925">
    <property type="component" value="Unassembled WGS sequence"/>
</dbReference>
<keyword evidence="2" id="KW-1185">Reference proteome</keyword>
<proteinExistence type="predicted"/>
<organism evidence="1 2">
    <name type="scientific">Paramecium octaurelia</name>
    <dbReference type="NCBI Taxonomy" id="43137"/>
    <lineage>
        <taxon>Eukaryota</taxon>
        <taxon>Sar</taxon>
        <taxon>Alveolata</taxon>
        <taxon>Ciliophora</taxon>
        <taxon>Intramacronucleata</taxon>
        <taxon>Oligohymenophorea</taxon>
        <taxon>Peniculida</taxon>
        <taxon>Parameciidae</taxon>
        <taxon>Paramecium</taxon>
    </lineage>
</organism>